<evidence type="ECO:0000313" key="8">
    <source>
        <dbReference type="EMBL" id="SEG68142.1"/>
    </source>
</evidence>
<evidence type="ECO:0000256" key="6">
    <source>
        <dbReference type="HAMAP-Rule" id="MF_00590"/>
    </source>
</evidence>
<dbReference type="HAMAP" id="MF_00590">
    <property type="entry name" value="Dephospho_CoA_kinase_GTP_dep"/>
    <property type="match status" value="1"/>
</dbReference>
<dbReference type="EC" id="2.7.1.237" evidence="6"/>
<feature type="binding site" evidence="6">
    <location>
        <position position="41"/>
    </location>
    <ligand>
        <name>GTP</name>
        <dbReference type="ChEBI" id="CHEBI:37565"/>
    </ligand>
</feature>
<keyword evidence="9" id="KW-1185">Reference proteome</keyword>
<dbReference type="Proteomes" id="UP000296733">
    <property type="component" value="Chromosome"/>
</dbReference>
<dbReference type="Pfam" id="PF04019">
    <property type="entry name" value="DUF359"/>
    <property type="match status" value="1"/>
</dbReference>
<comment type="function">
    <text evidence="6">Catalyzes the GTP-dependent phosphorylation of the 3'-hydroxyl group of dephosphocoenzyme A to form coenzyme A (CoA).</text>
</comment>
<evidence type="ECO:0000256" key="2">
    <source>
        <dbReference type="ARBA" id="ARBA00022741"/>
    </source>
</evidence>
<sequence>MLTLPDDVRGSFKDPFGPVYTDAAALLADAGRPVIAVGDVVTYHLRRAGHAPSVALVDGKTKREAVDAEIREALSDPDHRRDVENPPGTLSESLLSTLAEAVAADDPITIVVDGEEDLAALPAVLVAPVGATVVYGQPDEGMVRVDVTDDAKAEMRSLIERMNGDVAGALAALGVEPAGDSR</sequence>
<comment type="similarity">
    <text evidence="6">Belongs to the GTP-dependent DPCK family.</text>
</comment>
<feature type="binding site" evidence="6">
    <location>
        <position position="116"/>
    </location>
    <ligand>
        <name>GTP</name>
        <dbReference type="ChEBI" id="CHEBI:37565"/>
    </ligand>
</feature>
<keyword evidence="5 6" id="KW-0342">GTP-binding</keyword>
<dbReference type="PANTHER" id="PTHR40732">
    <property type="entry name" value="UPF0218 PROTEIN TK1697"/>
    <property type="match status" value="1"/>
</dbReference>
<comment type="pathway">
    <text evidence="6">Cofactor biosynthesis; coenzyme A biosynthesis.</text>
</comment>
<evidence type="ECO:0000256" key="1">
    <source>
        <dbReference type="ARBA" id="ARBA00022679"/>
    </source>
</evidence>
<dbReference type="KEGG" id="hlm:DV707_13770"/>
<evidence type="ECO:0000256" key="5">
    <source>
        <dbReference type="ARBA" id="ARBA00023134"/>
    </source>
</evidence>
<dbReference type="Proteomes" id="UP000236740">
    <property type="component" value="Unassembled WGS sequence"/>
</dbReference>
<feature type="binding site" evidence="6">
    <location>
        <position position="39"/>
    </location>
    <ligand>
        <name>GTP</name>
        <dbReference type="ChEBI" id="CHEBI:37565"/>
    </ligand>
</feature>
<proteinExistence type="inferred from homology"/>
<feature type="binding site" evidence="6">
    <location>
        <position position="58"/>
    </location>
    <ligand>
        <name>GTP</name>
        <dbReference type="ChEBI" id="CHEBI:37565"/>
    </ligand>
</feature>
<dbReference type="GeneID" id="39859183"/>
<accession>A0A1H6C5D7</accession>
<dbReference type="InterPro" id="IPR007164">
    <property type="entry name" value="GTP-dep_dephospho-CoA_kin"/>
</dbReference>
<dbReference type="PANTHER" id="PTHR40732:SF1">
    <property type="entry name" value="GTP-DEPENDENT DEPHOSPHO-COA KINASE"/>
    <property type="match status" value="1"/>
</dbReference>
<evidence type="ECO:0000313" key="10">
    <source>
        <dbReference type="Proteomes" id="UP000296733"/>
    </source>
</evidence>
<feature type="binding site" evidence="6">
    <location>
        <position position="40"/>
    </location>
    <ligand>
        <name>GTP</name>
        <dbReference type="ChEBI" id="CHEBI:37565"/>
    </ligand>
</feature>
<evidence type="ECO:0000313" key="7">
    <source>
        <dbReference type="EMBL" id="QCC48637.1"/>
    </source>
</evidence>
<dbReference type="AlphaFoldDB" id="A0A1H6C5D7"/>
<keyword evidence="2 6" id="KW-0547">Nucleotide-binding</keyword>
<dbReference type="EMBL" id="CP031311">
    <property type="protein sequence ID" value="QCC48637.1"/>
    <property type="molecule type" value="Genomic_DNA"/>
</dbReference>
<dbReference type="UniPathway" id="UPA00241"/>
<keyword evidence="1 6" id="KW-0808">Transferase</keyword>
<name>A0A1H6C5D7_9EURY</name>
<dbReference type="GO" id="GO:0005525">
    <property type="term" value="F:GTP binding"/>
    <property type="evidence" value="ECO:0007669"/>
    <property type="project" value="UniProtKB-UniRule"/>
</dbReference>
<dbReference type="RefSeq" id="WP_103992874.1">
    <property type="nucleotide sequence ID" value="NZ_CP031311.1"/>
</dbReference>
<dbReference type="OrthoDB" id="15447at2157"/>
<reference evidence="7 10" key="2">
    <citation type="journal article" date="2019" name="Nat. Commun.">
        <title>A new type of DNA phosphorothioation-based antiviral system in archaea.</title>
        <authorList>
            <person name="Xiong L."/>
            <person name="Liu S."/>
            <person name="Chen S."/>
            <person name="Xiao Y."/>
            <person name="Zhu B."/>
            <person name="Gao Y."/>
            <person name="Zhang Y."/>
            <person name="Chen B."/>
            <person name="Luo J."/>
            <person name="Deng Z."/>
            <person name="Chen X."/>
            <person name="Wang L."/>
            <person name="Chen S."/>
        </authorList>
    </citation>
    <scope>NUCLEOTIDE SEQUENCE [LARGE SCALE GENOMIC DNA]</scope>
    <source>
        <strain evidence="7 10">CGMCC 1.10331</strain>
    </source>
</reference>
<organism evidence="8 9">
    <name type="scientific">Halobellus limi</name>
    <dbReference type="NCBI Taxonomy" id="699433"/>
    <lineage>
        <taxon>Archaea</taxon>
        <taxon>Methanobacteriati</taxon>
        <taxon>Methanobacteriota</taxon>
        <taxon>Stenosarchaea group</taxon>
        <taxon>Halobacteria</taxon>
        <taxon>Halobacteriales</taxon>
        <taxon>Haloferacaceae</taxon>
        <taxon>Halobellus</taxon>
    </lineage>
</organism>
<reference evidence="8 9" key="1">
    <citation type="submission" date="2016-10" db="EMBL/GenBank/DDBJ databases">
        <authorList>
            <person name="de Groot N.N."/>
        </authorList>
    </citation>
    <scope>NUCLEOTIDE SEQUENCE [LARGE SCALE GENOMIC DNA]</scope>
    <source>
        <strain evidence="8 9">CGMCC 1.10331</strain>
    </source>
</reference>
<feature type="binding site" evidence="6">
    <location>
        <position position="139"/>
    </location>
    <ligand>
        <name>GTP</name>
        <dbReference type="ChEBI" id="CHEBI:37565"/>
    </ligand>
</feature>
<protein>
    <recommendedName>
        <fullName evidence="6">GTP-dependent dephospho-CoA kinase</fullName>
        <ecNumber evidence="6">2.7.1.237</ecNumber>
    </recommendedName>
    <alternativeName>
        <fullName evidence="6">Dephospho-coenzyme A kinase</fullName>
        <shortName evidence="6">DPCK</shortName>
    </alternativeName>
</protein>
<dbReference type="PIRSF" id="PIRSF006533">
    <property type="entry name" value="UCP006533"/>
    <property type="match status" value="1"/>
</dbReference>
<dbReference type="GO" id="GO:0015937">
    <property type="term" value="P:coenzyme A biosynthetic process"/>
    <property type="evidence" value="ECO:0007669"/>
    <property type="project" value="UniProtKB-UniRule"/>
</dbReference>
<feature type="binding site" evidence="6">
    <location>
        <position position="60"/>
    </location>
    <ligand>
        <name>GTP</name>
        <dbReference type="ChEBI" id="CHEBI:37565"/>
    </ligand>
</feature>
<keyword evidence="4 6" id="KW-0173">Coenzyme A biosynthesis</keyword>
<evidence type="ECO:0000256" key="4">
    <source>
        <dbReference type="ARBA" id="ARBA00022993"/>
    </source>
</evidence>
<keyword evidence="3 6" id="KW-0418">Kinase</keyword>
<gene>
    <name evidence="7" type="ORF">DV707_13770</name>
    <name evidence="8" type="ORF">SAMN04488133_3244</name>
</gene>
<evidence type="ECO:0000256" key="3">
    <source>
        <dbReference type="ARBA" id="ARBA00022777"/>
    </source>
</evidence>
<comment type="catalytic activity">
    <reaction evidence="6">
        <text>3'-dephospho-CoA + GTP = GDP + CoA + H(+)</text>
        <dbReference type="Rhea" id="RHEA:61156"/>
        <dbReference type="ChEBI" id="CHEBI:15378"/>
        <dbReference type="ChEBI" id="CHEBI:37565"/>
        <dbReference type="ChEBI" id="CHEBI:57287"/>
        <dbReference type="ChEBI" id="CHEBI:57328"/>
        <dbReference type="ChEBI" id="CHEBI:58189"/>
        <dbReference type="EC" id="2.7.1.237"/>
    </reaction>
</comment>
<dbReference type="EMBL" id="FNVN01000006">
    <property type="protein sequence ID" value="SEG68142.1"/>
    <property type="molecule type" value="Genomic_DNA"/>
</dbReference>
<dbReference type="GO" id="GO:0016301">
    <property type="term" value="F:kinase activity"/>
    <property type="evidence" value="ECO:0007669"/>
    <property type="project" value="UniProtKB-UniRule"/>
</dbReference>
<evidence type="ECO:0000313" key="9">
    <source>
        <dbReference type="Proteomes" id="UP000236740"/>
    </source>
</evidence>